<protein>
    <recommendedName>
        <fullName evidence="9">KASH domain-containing protein</fullName>
    </recommendedName>
</protein>
<feature type="coiled-coil region" evidence="5">
    <location>
        <begin position="216"/>
        <end position="243"/>
    </location>
</feature>
<evidence type="ECO:0000256" key="4">
    <source>
        <dbReference type="ARBA" id="ARBA00023136"/>
    </source>
</evidence>
<dbReference type="PANTHER" id="PTHR14514:SF3">
    <property type="entry name" value="NESPRIN-1"/>
    <property type="match status" value="1"/>
</dbReference>
<dbReference type="SUPFAM" id="SSF46966">
    <property type="entry name" value="Spectrin repeat"/>
    <property type="match status" value="3"/>
</dbReference>
<comment type="subcellular location">
    <subcellularLocation>
        <location evidence="1">Endomembrane system</location>
    </subcellularLocation>
</comment>
<dbReference type="Proteomes" id="UP000264820">
    <property type="component" value="Unplaced"/>
</dbReference>
<accession>A0A3Q2Y288</accession>
<evidence type="ECO:0000256" key="1">
    <source>
        <dbReference type="ARBA" id="ARBA00004308"/>
    </source>
</evidence>
<feature type="coiled-coil region" evidence="5">
    <location>
        <begin position="271"/>
        <end position="298"/>
    </location>
</feature>
<keyword evidence="5" id="KW-0175">Coiled coil</keyword>
<evidence type="ECO:0008006" key="9">
    <source>
        <dbReference type="Google" id="ProtNLM"/>
    </source>
</evidence>
<organism evidence="7 8">
    <name type="scientific">Hippocampus comes</name>
    <name type="common">Tiger tail seahorse</name>
    <dbReference type="NCBI Taxonomy" id="109280"/>
    <lineage>
        <taxon>Eukaryota</taxon>
        <taxon>Metazoa</taxon>
        <taxon>Chordata</taxon>
        <taxon>Craniata</taxon>
        <taxon>Vertebrata</taxon>
        <taxon>Euteleostomi</taxon>
        <taxon>Actinopterygii</taxon>
        <taxon>Neopterygii</taxon>
        <taxon>Teleostei</taxon>
        <taxon>Neoteleostei</taxon>
        <taxon>Acanthomorphata</taxon>
        <taxon>Syngnathiaria</taxon>
        <taxon>Syngnathiformes</taxon>
        <taxon>Syngnathoidei</taxon>
        <taxon>Syngnathidae</taxon>
        <taxon>Hippocampus</taxon>
    </lineage>
</organism>
<evidence type="ECO:0000256" key="2">
    <source>
        <dbReference type="ARBA" id="ARBA00022553"/>
    </source>
</evidence>
<dbReference type="GeneTree" id="ENSGT00940000154481"/>
<evidence type="ECO:0000256" key="3">
    <source>
        <dbReference type="ARBA" id="ARBA00022737"/>
    </source>
</evidence>
<feature type="compositionally biased region" description="Basic residues" evidence="6">
    <location>
        <begin position="489"/>
        <end position="504"/>
    </location>
</feature>
<dbReference type="STRING" id="109280.ENSHCOP00000011510"/>
<evidence type="ECO:0000256" key="6">
    <source>
        <dbReference type="SAM" id="MobiDB-lite"/>
    </source>
</evidence>
<dbReference type="Ensembl" id="ENSHCOT00000018255.1">
    <property type="protein sequence ID" value="ENSHCOP00000011510.1"/>
    <property type="gene ID" value="ENSHCOG00000014343.1"/>
</dbReference>
<name>A0A3Q2Y288_HIPCM</name>
<feature type="region of interest" description="Disordered" evidence="6">
    <location>
        <begin position="470"/>
        <end position="512"/>
    </location>
</feature>
<evidence type="ECO:0000256" key="5">
    <source>
        <dbReference type="SAM" id="Coils"/>
    </source>
</evidence>
<evidence type="ECO:0000313" key="7">
    <source>
        <dbReference type="Ensembl" id="ENSHCOP00000011510.1"/>
    </source>
</evidence>
<dbReference type="Gene3D" id="1.20.58.60">
    <property type="match status" value="2"/>
</dbReference>
<keyword evidence="2" id="KW-0597">Phosphoprotein</keyword>
<reference evidence="7" key="1">
    <citation type="submission" date="2025-08" db="UniProtKB">
        <authorList>
            <consortium name="Ensembl"/>
        </authorList>
    </citation>
    <scope>IDENTIFICATION</scope>
</reference>
<keyword evidence="3" id="KW-0677">Repeat</keyword>
<sequence>MPPAFDNEIRYKSCCNVCVLAAVGQQHRLLGFFFDCSPYNYQTMSPLQPAESGEQKMALSSCEMALQQNLYTAASAASAWLDAAENEMLSGPVLLSEDTETQLTHLECTSKHLKDMSREVNQCRDLMGGVAGRLCGGEERALMEDTLEGLQERMGLLDSTLEQQCDTMRDRLQEHLNFQNELRMLFTALSESKHLLLQKIAATVDRPAAKQIEVGCQHVEDSLKEFEQRVTELKTKAEGLQSDRLSHQELLKLQDAYEELLLMVGSRGSGLNRALSLKAQYEAALRDLTDLVDTAQDKIAADQKMTVASVTEVQMLLDKHKEFFQSLECHMILTQTFYRKVSGLVAPRESQALEETMSLAQSVLKQAHRRGVELEGILESWSRLVEDYQALCRQLEAIECSIPTAGLVEETEERLFERIGLYQRLKASLTEHQPQLYQVLEEGKRLLLSVIFQGGGCQVVIAFLRPEHGQPAAETEAGGHGYSEDSPGPRRHSVGRAAHSHSRRPREAPSGP</sequence>
<keyword evidence="8" id="KW-1185">Reference proteome</keyword>
<proteinExistence type="predicted"/>
<evidence type="ECO:0000313" key="8">
    <source>
        <dbReference type="Proteomes" id="UP000264820"/>
    </source>
</evidence>
<dbReference type="AlphaFoldDB" id="A0A3Q2Y288"/>
<dbReference type="OMA" id="RINFFAR"/>
<dbReference type="PANTHER" id="PTHR14514">
    <property type="entry name" value="PKA ANCHORING PROTEIN"/>
    <property type="match status" value="1"/>
</dbReference>
<reference evidence="7" key="2">
    <citation type="submission" date="2025-09" db="UniProtKB">
        <authorList>
            <consortium name="Ensembl"/>
        </authorList>
    </citation>
    <scope>IDENTIFICATION</scope>
</reference>
<keyword evidence="4" id="KW-0472">Membrane</keyword>